<sequence>MKRSILIFLSCIALPAYAAGFSAHVPKGWKIIKNVEGDLNGDNQANAVLVLQKQDKANIIPNDSMGLPDLDTNPRMLKVLFKQADGYKTAVENTTLIPPESDKDNGCLDDPFSDVSIDKGRLKVSLQWFYSCGSWWMGDSDYLFRYQNDRFLLIGYTNSQHNRASGEIEEYSDNYLTGKRKRTTGGNVFDSSKDRPKVKWERFKKKPYYLDEPYRHPRVER</sequence>
<gene>
    <name evidence="2" type="ORF">HMPREF1051_0124</name>
</gene>
<dbReference type="Proteomes" id="UP000004473">
    <property type="component" value="Unassembled WGS sequence"/>
</dbReference>
<proteinExistence type="predicted"/>
<keyword evidence="1" id="KW-0732">Signal</keyword>
<organism evidence="2 3">
    <name type="scientific">Neisseria sicca VK64</name>
    <dbReference type="NCBI Taxonomy" id="1095748"/>
    <lineage>
        <taxon>Bacteria</taxon>
        <taxon>Pseudomonadati</taxon>
        <taxon>Pseudomonadota</taxon>
        <taxon>Betaproteobacteria</taxon>
        <taxon>Neisseriales</taxon>
        <taxon>Neisseriaceae</taxon>
        <taxon>Neisseria</taxon>
    </lineage>
</organism>
<accession>I2NE20</accession>
<dbReference type="EMBL" id="AJMT01000201">
    <property type="protein sequence ID" value="EIG24081.1"/>
    <property type="molecule type" value="Genomic_DNA"/>
</dbReference>
<dbReference type="PATRIC" id="fig|1095748.3.peg.2622"/>
<evidence type="ECO:0000313" key="2">
    <source>
        <dbReference type="EMBL" id="EIG24081.1"/>
    </source>
</evidence>
<comment type="caution">
    <text evidence="2">The sequence shown here is derived from an EMBL/GenBank/DDBJ whole genome shotgun (WGS) entry which is preliminary data.</text>
</comment>
<dbReference type="AlphaFoldDB" id="I2NE20"/>
<protein>
    <submittedName>
        <fullName evidence="2">Uncharacterized protein</fullName>
    </submittedName>
</protein>
<evidence type="ECO:0000256" key="1">
    <source>
        <dbReference type="SAM" id="SignalP"/>
    </source>
</evidence>
<evidence type="ECO:0000313" key="3">
    <source>
        <dbReference type="Proteomes" id="UP000004473"/>
    </source>
</evidence>
<reference evidence="2 3" key="1">
    <citation type="submission" date="2012-04" db="EMBL/GenBank/DDBJ databases">
        <authorList>
            <person name="Harkins D.M."/>
            <person name="Madupu R."/>
            <person name="Durkin A.S."/>
            <person name="Torralba M."/>
            <person name="Methe B."/>
            <person name="Sutton G.G."/>
            <person name="Nelson K.E."/>
        </authorList>
    </citation>
    <scope>NUCLEOTIDE SEQUENCE [LARGE SCALE GENOMIC DNA]</scope>
    <source>
        <strain evidence="2 3">VK64</strain>
    </source>
</reference>
<name>I2NE20_NEISI</name>
<feature type="chain" id="PRO_5003662728" evidence="1">
    <location>
        <begin position="19"/>
        <end position="221"/>
    </location>
</feature>
<feature type="signal peptide" evidence="1">
    <location>
        <begin position="1"/>
        <end position="18"/>
    </location>
</feature>